<feature type="transmembrane region" description="Helical" evidence="1">
    <location>
        <begin position="108"/>
        <end position="126"/>
    </location>
</feature>
<comment type="caution">
    <text evidence="2">The sequence shown here is derived from an EMBL/GenBank/DDBJ whole genome shotgun (WGS) entry which is preliminary data.</text>
</comment>
<evidence type="ECO:0000256" key="1">
    <source>
        <dbReference type="SAM" id="Phobius"/>
    </source>
</evidence>
<sequence>MRALLRKVSDQSIENFIGNLLRYGVILAAMVVLVGGVAFLAKYGRAHPDFSHFASEPSRLRHVDTIFLDAFSFSARGLIQLGLLLLIATPVARVLFSVFAFAFQRDRLYVVVTLIVLAVLIVSLSGA</sequence>
<feature type="transmembrane region" description="Helical" evidence="1">
    <location>
        <begin position="78"/>
        <end position="101"/>
    </location>
</feature>
<reference evidence="2 3" key="1">
    <citation type="journal article" date="2018" name="ISME J.">
        <title>A methanotrophic archaeon couples anaerobic oxidation of methane to Fe(III) reduction.</title>
        <authorList>
            <person name="Cai C."/>
            <person name="Leu A.O."/>
            <person name="Xie G.J."/>
            <person name="Guo J."/>
            <person name="Feng Y."/>
            <person name="Zhao J.X."/>
            <person name="Tyson G.W."/>
            <person name="Yuan Z."/>
            <person name="Hu S."/>
        </authorList>
    </citation>
    <scope>NUCLEOTIDE SEQUENCE [LARGE SCALE GENOMIC DNA]</scope>
    <source>
        <strain evidence="2">FeB_12</strain>
    </source>
</reference>
<evidence type="ECO:0000313" key="3">
    <source>
        <dbReference type="Proteomes" id="UP000250918"/>
    </source>
</evidence>
<dbReference type="AlphaFoldDB" id="A0A855X7T3"/>
<dbReference type="Proteomes" id="UP000250918">
    <property type="component" value="Unassembled WGS sequence"/>
</dbReference>
<gene>
    <name evidence="2" type="ORF">C3F09_05585</name>
</gene>
<keyword evidence="1" id="KW-0472">Membrane</keyword>
<dbReference type="EMBL" id="PQAP01000064">
    <property type="protein sequence ID" value="PWB73122.1"/>
    <property type="molecule type" value="Genomic_DNA"/>
</dbReference>
<keyword evidence="1" id="KW-1133">Transmembrane helix</keyword>
<feature type="transmembrane region" description="Helical" evidence="1">
    <location>
        <begin position="20"/>
        <end position="41"/>
    </location>
</feature>
<dbReference type="Pfam" id="PF07843">
    <property type="entry name" value="DUF1634"/>
    <property type="match status" value="1"/>
</dbReference>
<keyword evidence="1" id="KW-0812">Transmembrane</keyword>
<name>A0A855X7T3_9BACT</name>
<evidence type="ECO:0000313" key="2">
    <source>
        <dbReference type="EMBL" id="PWB73122.1"/>
    </source>
</evidence>
<organism evidence="2 3">
    <name type="scientific">candidate division GN15 bacterium</name>
    <dbReference type="NCBI Taxonomy" id="2072418"/>
    <lineage>
        <taxon>Bacteria</taxon>
        <taxon>candidate division GN15</taxon>
    </lineage>
</organism>
<dbReference type="InterPro" id="IPR012861">
    <property type="entry name" value="DUF1634"/>
</dbReference>
<proteinExistence type="predicted"/>
<accession>A0A855X7T3</accession>
<protein>
    <submittedName>
        <fullName evidence="2">DUF1634 domain-containing protein</fullName>
    </submittedName>
</protein>